<accession>A0A419SD02</accession>
<name>A0A419SD02_9BACL</name>
<keyword evidence="2" id="KW-1185">Reference proteome</keyword>
<comment type="caution">
    <text evidence="1">The sequence shown here is derived from an EMBL/GenBank/DDBJ whole genome shotgun (WGS) entry which is preliminary data.</text>
</comment>
<evidence type="ECO:0000313" key="2">
    <source>
        <dbReference type="Proteomes" id="UP000284219"/>
    </source>
</evidence>
<dbReference type="RefSeq" id="WP_120191042.1">
    <property type="nucleotide sequence ID" value="NZ_MCHY01000013.1"/>
</dbReference>
<protein>
    <submittedName>
        <fullName evidence="1">Uncharacterized protein</fullName>
    </submittedName>
</protein>
<dbReference type="EMBL" id="MCHY01000013">
    <property type="protein sequence ID" value="RKD20978.1"/>
    <property type="molecule type" value="Genomic_DNA"/>
</dbReference>
<dbReference type="OrthoDB" id="2156961at2"/>
<dbReference type="Proteomes" id="UP000284219">
    <property type="component" value="Unassembled WGS sequence"/>
</dbReference>
<proteinExistence type="predicted"/>
<sequence length="67" mass="7841">MRRKTVFDREYAVYKNDQIIAMGTAYECAEKLGVQPHYIYWMTTPTGKRRLASRKNQDKAQTAIVID</sequence>
<dbReference type="AlphaFoldDB" id="A0A419SD02"/>
<evidence type="ECO:0000313" key="1">
    <source>
        <dbReference type="EMBL" id="RKD20978.1"/>
    </source>
</evidence>
<reference evidence="1 2" key="1">
    <citation type="submission" date="2016-08" db="EMBL/GenBank/DDBJ databases">
        <title>Novel Firmicute Genomes.</title>
        <authorList>
            <person name="Poppleton D.I."/>
            <person name="Gribaldo S."/>
        </authorList>
    </citation>
    <scope>NUCLEOTIDE SEQUENCE [LARGE SCALE GENOMIC DNA]</scope>
    <source>
        <strain evidence="1 2">RAOx-1</strain>
    </source>
</reference>
<organism evidence="1 2">
    <name type="scientific">Ammoniphilus oxalaticus</name>
    <dbReference type="NCBI Taxonomy" id="66863"/>
    <lineage>
        <taxon>Bacteria</taxon>
        <taxon>Bacillati</taxon>
        <taxon>Bacillota</taxon>
        <taxon>Bacilli</taxon>
        <taxon>Bacillales</taxon>
        <taxon>Paenibacillaceae</taxon>
        <taxon>Aneurinibacillus group</taxon>
        <taxon>Ammoniphilus</taxon>
    </lineage>
</organism>
<gene>
    <name evidence="1" type="ORF">BEP19_14945</name>
</gene>